<name>A0ABR4CK54_9HELO</name>
<dbReference type="Proteomes" id="UP001595075">
    <property type="component" value="Unassembled WGS sequence"/>
</dbReference>
<accession>A0ABR4CK54</accession>
<dbReference type="Gene3D" id="3.90.79.10">
    <property type="entry name" value="Nucleoside Triphosphate Pyrophosphohydrolase"/>
    <property type="match status" value="1"/>
</dbReference>
<organism evidence="2 3">
    <name type="scientific">Oculimacula yallundae</name>
    <dbReference type="NCBI Taxonomy" id="86028"/>
    <lineage>
        <taxon>Eukaryota</taxon>
        <taxon>Fungi</taxon>
        <taxon>Dikarya</taxon>
        <taxon>Ascomycota</taxon>
        <taxon>Pezizomycotina</taxon>
        <taxon>Leotiomycetes</taxon>
        <taxon>Helotiales</taxon>
        <taxon>Ploettnerulaceae</taxon>
        <taxon>Oculimacula</taxon>
    </lineage>
</organism>
<gene>
    <name evidence="2" type="ORF">VTL71DRAFT_13364</name>
</gene>
<dbReference type="Pfam" id="PF15916">
    <property type="entry name" value="DUF4743"/>
    <property type="match status" value="1"/>
</dbReference>
<comment type="caution">
    <text evidence="2">The sequence shown here is derived from an EMBL/GenBank/DDBJ whole genome shotgun (WGS) entry which is preliminary data.</text>
</comment>
<reference evidence="2 3" key="1">
    <citation type="journal article" date="2024" name="Commun. Biol.">
        <title>Comparative genomic analysis of thermophilic fungi reveals convergent evolutionary adaptations and gene losses.</title>
        <authorList>
            <person name="Steindorff A.S."/>
            <person name="Aguilar-Pontes M.V."/>
            <person name="Robinson A.J."/>
            <person name="Andreopoulos B."/>
            <person name="LaButti K."/>
            <person name="Kuo A."/>
            <person name="Mondo S."/>
            <person name="Riley R."/>
            <person name="Otillar R."/>
            <person name="Haridas S."/>
            <person name="Lipzen A."/>
            <person name="Grimwood J."/>
            <person name="Schmutz J."/>
            <person name="Clum A."/>
            <person name="Reid I.D."/>
            <person name="Moisan M.C."/>
            <person name="Butler G."/>
            <person name="Nguyen T.T.M."/>
            <person name="Dewar K."/>
            <person name="Conant G."/>
            <person name="Drula E."/>
            <person name="Henrissat B."/>
            <person name="Hansel C."/>
            <person name="Singer S."/>
            <person name="Hutchinson M.I."/>
            <person name="de Vries R.P."/>
            <person name="Natvig D.O."/>
            <person name="Powell A.J."/>
            <person name="Tsang A."/>
            <person name="Grigoriev I.V."/>
        </authorList>
    </citation>
    <scope>NUCLEOTIDE SEQUENCE [LARGE SCALE GENOMIC DNA]</scope>
    <source>
        <strain evidence="2 3">CBS 494.80</strain>
    </source>
</reference>
<evidence type="ECO:0000313" key="2">
    <source>
        <dbReference type="EMBL" id="KAL2070338.1"/>
    </source>
</evidence>
<dbReference type="CDD" id="cd03676">
    <property type="entry name" value="NUDIX_Tnr3_like"/>
    <property type="match status" value="1"/>
</dbReference>
<protein>
    <recommendedName>
        <fullName evidence="1">Nudix hydrolase domain-containing protein</fullName>
    </recommendedName>
</protein>
<dbReference type="PROSITE" id="PS51462">
    <property type="entry name" value="NUDIX"/>
    <property type="match status" value="1"/>
</dbReference>
<sequence>MKTNLDLVNECDVFPYPPTPAHTTLLSELYTLLSPTGTPIGYLPPSVFTALARVPISIKGEMEVNRSALTIRAFQQPTSALRSAAVAATVSHWRSNNTFAVLKGWRDELYPVYGDDNELLFDIERAASALFGVVTYGVHMIAYTRVPVTDEDAFGIKLWVPRRARTKQTYPGMLDNTVAGGIASGESAIDCIVRECEEEASLPSALVRERIKPVGTITYTYIRDERAGGETGLVQPECQYIFDLELDEGTKCKPKDGEVEEFYLMGVKEVQERLRAGEFKPNCAAAMLDFFIRWGVLTAENEKDFEEIRRRLHRVLEFPGPHRTVG</sequence>
<dbReference type="PANTHER" id="PTHR13622">
    <property type="entry name" value="THIAMIN PYROPHOSPHOKINASE"/>
    <property type="match status" value="1"/>
</dbReference>
<dbReference type="InterPro" id="IPR015797">
    <property type="entry name" value="NUDIX_hydrolase-like_dom_sf"/>
</dbReference>
<dbReference type="InterPro" id="IPR000086">
    <property type="entry name" value="NUDIX_hydrolase_dom"/>
</dbReference>
<dbReference type="EMBL" id="JAZHXI010000006">
    <property type="protein sequence ID" value="KAL2070338.1"/>
    <property type="molecule type" value="Genomic_DNA"/>
</dbReference>
<evidence type="ECO:0000313" key="3">
    <source>
        <dbReference type="Proteomes" id="UP001595075"/>
    </source>
</evidence>
<proteinExistence type="predicted"/>
<dbReference type="PANTHER" id="PTHR13622:SF8">
    <property type="entry name" value="THIAMIN PYROPHOSPHOKINASE 1"/>
    <property type="match status" value="1"/>
</dbReference>
<dbReference type="InterPro" id="IPR031804">
    <property type="entry name" value="DUF4743"/>
</dbReference>
<keyword evidence="3" id="KW-1185">Reference proteome</keyword>
<dbReference type="Pfam" id="PF00293">
    <property type="entry name" value="NUDIX"/>
    <property type="match status" value="1"/>
</dbReference>
<dbReference type="SUPFAM" id="SSF55811">
    <property type="entry name" value="Nudix"/>
    <property type="match status" value="1"/>
</dbReference>
<evidence type="ECO:0000259" key="1">
    <source>
        <dbReference type="PROSITE" id="PS51462"/>
    </source>
</evidence>
<feature type="domain" description="Nudix hydrolase" evidence="1">
    <location>
        <begin position="139"/>
        <end position="287"/>
    </location>
</feature>